<dbReference type="Gene3D" id="1.10.287.110">
    <property type="entry name" value="DnaJ domain"/>
    <property type="match status" value="1"/>
</dbReference>
<reference evidence="15 16" key="1">
    <citation type="submission" date="2017-07" db="EMBL/GenBank/DDBJ databases">
        <title>Mechanisms for carbon and nitrogen cycling indicate functional differentiation within the Candidate Phyla Radiation.</title>
        <authorList>
            <person name="Danczak R.E."/>
            <person name="Johnston M.D."/>
            <person name="Kenah C."/>
            <person name="Slattery M."/>
            <person name="Wrighton K.C."/>
            <person name="Wilkins M.J."/>
        </authorList>
    </citation>
    <scope>NUCLEOTIDE SEQUENCE [LARGE SCALE GENOMIC DNA]</scope>
    <source>
        <strain evidence="15">Gr01-1014_77</strain>
    </source>
</reference>
<dbReference type="GO" id="GO:0006260">
    <property type="term" value="P:DNA replication"/>
    <property type="evidence" value="ECO:0007669"/>
    <property type="project" value="UniProtKB-KW"/>
</dbReference>
<dbReference type="InterPro" id="IPR036410">
    <property type="entry name" value="HSP_DnaJ_Cys-rich_dom_sf"/>
</dbReference>
<accession>A0A554JC50</accession>
<evidence type="ECO:0000256" key="11">
    <source>
        <dbReference type="HAMAP-Rule" id="MF_01152"/>
    </source>
</evidence>
<comment type="subunit">
    <text evidence="11">Homodimer.</text>
</comment>
<proteinExistence type="inferred from homology"/>
<feature type="repeat" description="CXXCXGXG motif" evidence="11">
    <location>
        <begin position="202"/>
        <end position="209"/>
    </location>
</feature>
<evidence type="ECO:0000256" key="2">
    <source>
        <dbReference type="ARBA" id="ARBA00022705"/>
    </source>
</evidence>
<dbReference type="GO" id="GO:0051082">
    <property type="term" value="F:unfolded protein binding"/>
    <property type="evidence" value="ECO:0007669"/>
    <property type="project" value="UniProtKB-UniRule"/>
</dbReference>
<dbReference type="PROSITE" id="PS50076">
    <property type="entry name" value="DNAJ_2"/>
    <property type="match status" value="1"/>
</dbReference>
<keyword evidence="3 11" id="KW-0479">Metal-binding</keyword>
<dbReference type="CDD" id="cd10747">
    <property type="entry name" value="DnaJ_C"/>
    <property type="match status" value="1"/>
</dbReference>
<feature type="domain" description="J" evidence="13">
    <location>
        <begin position="4"/>
        <end position="65"/>
    </location>
</feature>
<dbReference type="GO" id="GO:0042026">
    <property type="term" value="P:protein refolding"/>
    <property type="evidence" value="ECO:0007669"/>
    <property type="project" value="TreeGrafter"/>
</dbReference>
<dbReference type="SMART" id="SM00271">
    <property type="entry name" value="DnaJ"/>
    <property type="match status" value="1"/>
</dbReference>
<dbReference type="PRINTS" id="PR00625">
    <property type="entry name" value="JDOMAIN"/>
</dbReference>
<dbReference type="InterPro" id="IPR001305">
    <property type="entry name" value="HSP_DnaJ_Cys-rich_dom"/>
</dbReference>
<dbReference type="NCBIfam" id="TIGR02349">
    <property type="entry name" value="DnaJ_bact"/>
    <property type="match status" value="1"/>
</dbReference>
<keyword evidence="6 11" id="KW-0862">Zinc</keyword>
<evidence type="ECO:0000313" key="16">
    <source>
        <dbReference type="Proteomes" id="UP000319613"/>
    </source>
</evidence>
<dbReference type="InterPro" id="IPR012724">
    <property type="entry name" value="DnaJ"/>
</dbReference>
<dbReference type="AlphaFoldDB" id="A0A554JC50"/>
<feature type="binding site" evidence="11">
    <location>
        <position position="191"/>
    </location>
    <ligand>
        <name>Zn(2+)</name>
        <dbReference type="ChEBI" id="CHEBI:29105"/>
        <label>2</label>
    </ligand>
</feature>
<keyword evidence="7 11" id="KW-0346">Stress response</keyword>
<comment type="subcellular location">
    <subcellularLocation>
        <location evidence="11">Cytoplasm</location>
    </subcellularLocation>
</comment>
<dbReference type="GO" id="GO:0008270">
    <property type="term" value="F:zinc ion binding"/>
    <property type="evidence" value="ECO:0007669"/>
    <property type="project" value="UniProtKB-UniRule"/>
</dbReference>
<evidence type="ECO:0000256" key="10">
    <source>
        <dbReference type="ARBA" id="ARBA00067609"/>
    </source>
</evidence>
<feature type="repeat" description="CXXCXGXG motif" evidence="11">
    <location>
        <begin position="145"/>
        <end position="152"/>
    </location>
</feature>
<dbReference type="InterPro" id="IPR008971">
    <property type="entry name" value="HSP40/DnaJ_pept-bd"/>
</dbReference>
<feature type="repeat" description="CXXCXGXG motif" evidence="11">
    <location>
        <begin position="162"/>
        <end position="169"/>
    </location>
</feature>
<dbReference type="InterPro" id="IPR018253">
    <property type="entry name" value="DnaJ_domain_CS"/>
</dbReference>
<evidence type="ECO:0000259" key="13">
    <source>
        <dbReference type="PROSITE" id="PS50076"/>
    </source>
</evidence>
<dbReference type="EMBL" id="VMFF01000020">
    <property type="protein sequence ID" value="TSC65956.1"/>
    <property type="molecule type" value="Genomic_DNA"/>
</dbReference>
<dbReference type="Gene3D" id="2.10.230.10">
    <property type="entry name" value="Heat shock protein DnaJ, cysteine-rich domain"/>
    <property type="match status" value="1"/>
</dbReference>
<dbReference type="PANTHER" id="PTHR43096">
    <property type="entry name" value="DNAJ HOMOLOG 1, MITOCHONDRIAL-RELATED"/>
    <property type="match status" value="1"/>
</dbReference>
<protein>
    <recommendedName>
        <fullName evidence="10 11">Chaperone protein DnaJ</fullName>
    </recommendedName>
</protein>
<keyword evidence="2 11" id="KW-0235">DNA replication</keyword>
<dbReference type="HAMAP" id="MF_01152">
    <property type="entry name" value="DnaJ"/>
    <property type="match status" value="1"/>
</dbReference>
<dbReference type="CDD" id="cd10719">
    <property type="entry name" value="DnaJ_zf"/>
    <property type="match status" value="1"/>
</dbReference>
<dbReference type="NCBIfam" id="NF008035">
    <property type="entry name" value="PRK10767.1"/>
    <property type="match status" value="1"/>
</dbReference>
<evidence type="ECO:0000256" key="9">
    <source>
        <dbReference type="ARBA" id="ARBA00061004"/>
    </source>
</evidence>
<name>A0A554JC50_9BACT</name>
<dbReference type="GO" id="GO:0031072">
    <property type="term" value="F:heat shock protein binding"/>
    <property type="evidence" value="ECO:0007669"/>
    <property type="project" value="InterPro"/>
</dbReference>
<gene>
    <name evidence="11" type="primary">dnaJ</name>
    <name evidence="15" type="ORF">G01um101477_272</name>
</gene>
<feature type="domain" description="CR-type" evidence="14">
    <location>
        <begin position="132"/>
        <end position="214"/>
    </location>
</feature>
<feature type="binding site" evidence="11">
    <location>
        <position position="188"/>
    </location>
    <ligand>
        <name>Zn(2+)</name>
        <dbReference type="ChEBI" id="CHEBI:29105"/>
        <label>2</label>
    </ligand>
</feature>
<dbReference type="Gene3D" id="2.60.260.20">
    <property type="entry name" value="Urease metallochaperone UreE, N-terminal domain"/>
    <property type="match status" value="2"/>
</dbReference>
<dbReference type="Pfam" id="PF00226">
    <property type="entry name" value="DnaJ"/>
    <property type="match status" value="1"/>
</dbReference>
<dbReference type="CDD" id="cd06257">
    <property type="entry name" value="DnaJ"/>
    <property type="match status" value="1"/>
</dbReference>
<evidence type="ECO:0000256" key="3">
    <source>
        <dbReference type="ARBA" id="ARBA00022723"/>
    </source>
</evidence>
<feature type="binding site" evidence="11">
    <location>
        <position position="162"/>
    </location>
    <ligand>
        <name>Zn(2+)</name>
        <dbReference type="ChEBI" id="CHEBI:29105"/>
        <label>2</label>
    </ligand>
</feature>
<evidence type="ECO:0000256" key="5">
    <source>
        <dbReference type="ARBA" id="ARBA00022771"/>
    </source>
</evidence>
<evidence type="ECO:0000256" key="1">
    <source>
        <dbReference type="ARBA" id="ARBA00022490"/>
    </source>
</evidence>
<comment type="caution">
    <text evidence="15">The sequence shown here is derived from an EMBL/GenBank/DDBJ whole genome shotgun (WGS) entry which is preliminary data.</text>
</comment>
<dbReference type="Proteomes" id="UP000319613">
    <property type="component" value="Unassembled WGS sequence"/>
</dbReference>
<comment type="cofactor">
    <cofactor evidence="11">
        <name>Zn(2+)</name>
        <dbReference type="ChEBI" id="CHEBI:29105"/>
    </cofactor>
    <text evidence="11">Binds 2 Zn(2+) ions per monomer.</text>
</comment>
<keyword evidence="8 11" id="KW-0143">Chaperone</keyword>
<dbReference type="Pfam" id="PF00684">
    <property type="entry name" value="DnaJ_CXXCXGXG"/>
    <property type="match status" value="1"/>
</dbReference>
<dbReference type="InterPro" id="IPR001623">
    <property type="entry name" value="DnaJ_domain"/>
</dbReference>
<dbReference type="PROSITE" id="PS51188">
    <property type="entry name" value="ZF_CR"/>
    <property type="match status" value="1"/>
</dbReference>
<comment type="domain">
    <text evidence="11">The J domain is necessary and sufficient to stimulate DnaK ATPase activity. Zinc center 1 plays an important role in the autonomous, DnaK-independent chaperone activity of DnaJ. Zinc center 2 is essential for interaction with DnaK and for DnaJ activity.</text>
</comment>
<evidence type="ECO:0000256" key="6">
    <source>
        <dbReference type="ARBA" id="ARBA00022833"/>
    </source>
</evidence>
<feature type="binding site" evidence="11">
    <location>
        <position position="145"/>
    </location>
    <ligand>
        <name>Zn(2+)</name>
        <dbReference type="ChEBI" id="CHEBI:29105"/>
        <label>1</label>
    </ligand>
</feature>
<comment type="similarity">
    <text evidence="9 11">Belongs to the DnaJ family.</text>
</comment>
<feature type="binding site" evidence="11">
    <location>
        <position position="202"/>
    </location>
    <ligand>
        <name>Zn(2+)</name>
        <dbReference type="ChEBI" id="CHEBI:29105"/>
        <label>1</label>
    </ligand>
</feature>
<feature type="repeat" description="CXXCXGXG motif" evidence="11">
    <location>
        <begin position="188"/>
        <end position="195"/>
    </location>
</feature>
<dbReference type="SUPFAM" id="SSF57938">
    <property type="entry name" value="DnaJ/Hsp40 cysteine-rich domain"/>
    <property type="match status" value="1"/>
</dbReference>
<comment type="function">
    <text evidence="11">Participates actively in the response to hyperosmotic and heat shock by preventing the aggregation of stress-denatured proteins and by disaggregating proteins, also in an autonomous, DnaK-independent fashion. Unfolded proteins bind initially to DnaJ; upon interaction with the DnaJ-bound protein, DnaK hydrolyzes its bound ATP, resulting in the formation of a stable complex. GrpE releases ADP from DnaK; ATP binding to DnaK triggers the release of the substrate protein, thus completing the reaction cycle. Several rounds of ATP-dependent interactions between DnaJ, DnaK and GrpE are required for fully efficient folding. Also involved, together with DnaK and GrpE, in the DNA replication of plasmids through activation of initiation proteins.</text>
</comment>
<dbReference type="GO" id="GO:0005524">
    <property type="term" value="F:ATP binding"/>
    <property type="evidence" value="ECO:0007669"/>
    <property type="project" value="InterPro"/>
</dbReference>
<dbReference type="GO" id="GO:0005737">
    <property type="term" value="C:cytoplasm"/>
    <property type="evidence" value="ECO:0007669"/>
    <property type="project" value="UniProtKB-SubCell"/>
</dbReference>
<dbReference type="GO" id="GO:0009408">
    <property type="term" value="P:response to heat"/>
    <property type="evidence" value="ECO:0007669"/>
    <property type="project" value="InterPro"/>
</dbReference>
<feature type="zinc finger region" description="CR-type" evidence="12">
    <location>
        <begin position="132"/>
        <end position="214"/>
    </location>
</feature>
<evidence type="ECO:0000256" key="7">
    <source>
        <dbReference type="ARBA" id="ARBA00023016"/>
    </source>
</evidence>
<evidence type="ECO:0000313" key="15">
    <source>
        <dbReference type="EMBL" id="TSC65956.1"/>
    </source>
</evidence>
<sequence length="353" mass="38842">MAKNYYDILGVSKTASADEIKRAYRKLASEHHPDMGGSSDRFKELNEAYQVLSDSGKRSQYDQYGQTFDQAQRQGGFSGNPFGGFEGNFNNAGFGFEDILSSMFGGEDTQARNRGIDLEMPLRISFKESMFGVEKEIAIEKKNPCAKCNGSGAEPGTKINTCPKCHGQGQIKTQRRTIFGTMATSTACDRCEGTGKVPEKPCAECKGIGLKRGRKTIKVSIPAGIDDGQRIRVRGEGEQGYRGSAVGDLYIQIEVQESKDFVRKGFDLYKEETISFPQAALGMTLETETIDGSVKIKIPAGTQSGKVFRISDIGVPHLNRSGRGDMYVTVRVHTPEKLSKKQKDLLKQLEDIE</sequence>
<dbReference type="FunFam" id="2.60.260.20:FF:000005">
    <property type="entry name" value="Chaperone protein dnaJ 1, mitochondrial"/>
    <property type="match status" value="1"/>
</dbReference>
<keyword evidence="1 11" id="KW-0963">Cytoplasm</keyword>
<dbReference type="PROSITE" id="PS00636">
    <property type="entry name" value="DNAJ_1"/>
    <property type="match status" value="1"/>
</dbReference>
<dbReference type="PANTHER" id="PTHR43096:SF48">
    <property type="entry name" value="CHAPERONE PROTEIN DNAJ"/>
    <property type="match status" value="1"/>
</dbReference>
<dbReference type="InterPro" id="IPR036869">
    <property type="entry name" value="J_dom_sf"/>
</dbReference>
<evidence type="ECO:0000256" key="12">
    <source>
        <dbReference type="PROSITE-ProRule" id="PRU00546"/>
    </source>
</evidence>
<dbReference type="InterPro" id="IPR002939">
    <property type="entry name" value="DnaJ_C"/>
</dbReference>
<keyword evidence="4 11" id="KW-0677">Repeat</keyword>
<feature type="binding site" evidence="11">
    <location>
        <position position="148"/>
    </location>
    <ligand>
        <name>Zn(2+)</name>
        <dbReference type="ChEBI" id="CHEBI:29105"/>
        <label>1</label>
    </ligand>
</feature>
<keyword evidence="5 11" id="KW-0863">Zinc-finger</keyword>
<evidence type="ECO:0000259" key="14">
    <source>
        <dbReference type="PROSITE" id="PS51188"/>
    </source>
</evidence>
<dbReference type="SUPFAM" id="SSF46565">
    <property type="entry name" value="Chaperone J-domain"/>
    <property type="match status" value="1"/>
</dbReference>
<organism evidence="15 16">
    <name type="scientific">Candidatus Doudnabacteria bacterium Gr01-1014_77</name>
    <dbReference type="NCBI Taxonomy" id="2017133"/>
    <lineage>
        <taxon>Bacteria</taxon>
        <taxon>Candidatus Doudnaibacteriota</taxon>
    </lineage>
</organism>
<dbReference type="Pfam" id="PF01556">
    <property type="entry name" value="DnaJ_C"/>
    <property type="match status" value="1"/>
</dbReference>
<feature type="binding site" evidence="11">
    <location>
        <position position="165"/>
    </location>
    <ligand>
        <name>Zn(2+)</name>
        <dbReference type="ChEBI" id="CHEBI:29105"/>
        <label>2</label>
    </ligand>
</feature>
<dbReference type="FunFam" id="2.10.230.10:FF:000002">
    <property type="entry name" value="Molecular chaperone DnaJ"/>
    <property type="match status" value="1"/>
</dbReference>
<dbReference type="SUPFAM" id="SSF49493">
    <property type="entry name" value="HSP40/DnaJ peptide-binding domain"/>
    <property type="match status" value="2"/>
</dbReference>
<evidence type="ECO:0000256" key="4">
    <source>
        <dbReference type="ARBA" id="ARBA00022737"/>
    </source>
</evidence>
<feature type="binding site" evidence="11">
    <location>
        <position position="205"/>
    </location>
    <ligand>
        <name>Zn(2+)</name>
        <dbReference type="ChEBI" id="CHEBI:29105"/>
        <label>1</label>
    </ligand>
</feature>
<evidence type="ECO:0000256" key="8">
    <source>
        <dbReference type="ARBA" id="ARBA00023186"/>
    </source>
</evidence>